<keyword evidence="1" id="KW-0732">Signal</keyword>
<dbReference type="eggNOG" id="COG0521">
    <property type="taxonomic scope" value="Bacteria"/>
</dbReference>
<reference evidence="2 3" key="1">
    <citation type="journal article" date="2012" name="J. Bacteriol.">
        <title>Genome Sequence of the Filamentous Bacterium Fibrisoma limi BUZ 3T.</title>
        <authorList>
            <person name="Filippini M."/>
            <person name="Qi W."/>
            <person name="Jaenicke S."/>
            <person name="Goesmann A."/>
            <person name="Smits T.H."/>
            <person name="Bagheri H.C."/>
        </authorList>
    </citation>
    <scope>NUCLEOTIDE SEQUENCE [LARGE SCALE GENOMIC DNA]</scope>
    <source>
        <strain evidence="3">BUZ 3T</strain>
    </source>
</reference>
<dbReference type="PROSITE" id="PS51257">
    <property type="entry name" value="PROKAR_LIPOPROTEIN"/>
    <property type="match status" value="1"/>
</dbReference>
<dbReference type="EMBL" id="CAIT01000007">
    <property type="protein sequence ID" value="CCH54628.1"/>
    <property type="molecule type" value="Genomic_DNA"/>
</dbReference>
<dbReference type="Proteomes" id="UP000009309">
    <property type="component" value="Unassembled WGS sequence"/>
</dbReference>
<protein>
    <recommendedName>
        <fullName evidence="4">Lipoprotein</fullName>
    </recommendedName>
</protein>
<name>I2GL52_9BACT</name>
<gene>
    <name evidence="2" type="ORF">BN8_03821</name>
</gene>
<dbReference type="InterPro" id="IPR041662">
    <property type="entry name" value="SusD-like_2"/>
</dbReference>
<comment type="caution">
    <text evidence="2">The sequence shown here is derived from an EMBL/GenBank/DDBJ whole genome shotgun (WGS) entry which is preliminary data.</text>
</comment>
<dbReference type="OrthoDB" id="843771at2"/>
<proteinExistence type="predicted"/>
<feature type="signal peptide" evidence="1">
    <location>
        <begin position="1"/>
        <end position="22"/>
    </location>
</feature>
<sequence length="483" mass="53348">MKRYWFKSTVFAAVLSTMTACSDFGDMNVNPNNPSTPSTPALLTGAIRNVGAINGQVGPGSFNMTPALYVQQFGDITYIEDSRYKTINFSYNGLYTGPLLSLQQVIDLNTNADTKTAAAAAGSNANQIAIARILKGYFFQFVTDRWGDVPYSQALKANENFTPAFDKQQDIYNDLFKEWKEAAAQFDGGATAQGDILLNGNAARWKKFANSLRLIAALRLSKADPAKGKAEFAAAMADGVFTSNADNVQYNYLSEANNENPLYNNYITTNRKDFALSNTFVDYLKKVNDPRLPFLADKNINGEYRGVPYGAFPSPGKAQDFSLAATAIRQQNSPVNVLTYGQVLLAQAEAAKLGWTTGNAKSLYEAAIKASMQQWMATGYSEAAYTAYIAQPDVAYSDANAIERIATQRWIHLFFQGTEAWNEWRRTGFPQLKPAASTLNGGTDIPRRLAYPVTEVTLNKSNYDAVISRQGKDDQYTRVWWDK</sequence>
<evidence type="ECO:0000256" key="1">
    <source>
        <dbReference type="SAM" id="SignalP"/>
    </source>
</evidence>
<dbReference type="Gene3D" id="1.25.40.390">
    <property type="match status" value="1"/>
</dbReference>
<evidence type="ECO:0000313" key="2">
    <source>
        <dbReference type="EMBL" id="CCH54628.1"/>
    </source>
</evidence>
<organism evidence="2 3">
    <name type="scientific">Fibrisoma limi BUZ 3</name>
    <dbReference type="NCBI Taxonomy" id="1185876"/>
    <lineage>
        <taxon>Bacteria</taxon>
        <taxon>Pseudomonadati</taxon>
        <taxon>Bacteroidota</taxon>
        <taxon>Cytophagia</taxon>
        <taxon>Cytophagales</taxon>
        <taxon>Spirosomataceae</taxon>
        <taxon>Fibrisoma</taxon>
    </lineage>
</organism>
<dbReference type="InterPro" id="IPR011990">
    <property type="entry name" value="TPR-like_helical_dom_sf"/>
</dbReference>
<dbReference type="RefSeq" id="WP_009283204.1">
    <property type="nucleotide sequence ID" value="NZ_CAIT01000007.1"/>
</dbReference>
<evidence type="ECO:0008006" key="4">
    <source>
        <dbReference type="Google" id="ProtNLM"/>
    </source>
</evidence>
<dbReference type="SUPFAM" id="SSF48452">
    <property type="entry name" value="TPR-like"/>
    <property type="match status" value="1"/>
</dbReference>
<evidence type="ECO:0000313" key="3">
    <source>
        <dbReference type="Proteomes" id="UP000009309"/>
    </source>
</evidence>
<accession>I2GL52</accession>
<keyword evidence="3" id="KW-1185">Reference proteome</keyword>
<dbReference type="STRING" id="1185876.BN8_03821"/>
<dbReference type="AlphaFoldDB" id="I2GL52"/>
<feature type="chain" id="PRO_5003659020" description="Lipoprotein" evidence="1">
    <location>
        <begin position="23"/>
        <end position="483"/>
    </location>
</feature>
<dbReference type="Pfam" id="PF12771">
    <property type="entry name" value="SusD-like_2"/>
    <property type="match status" value="1"/>
</dbReference>